<evidence type="ECO:0000313" key="3">
    <source>
        <dbReference type="Proteomes" id="UP001430356"/>
    </source>
</evidence>
<evidence type="ECO:0000313" key="2">
    <source>
        <dbReference type="EMBL" id="KAK7199793.1"/>
    </source>
</evidence>
<feature type="region of interest" description="Disordered" evidence="1">
    <location>
        <begin position="93"/>
        <end position="145"/>
    </location>
</feature>
<feature type="compositionally biased region" description="Basic and acidic residues" evidence="1">
    <location>
        <begin position="101"/>
        <end position="120"/>
    </location>
</feature>
<feature type="compositionally biased region" description="Basic residues" evidence="1">
    <location>
        <begin position="123"/>
        <end position="134"/>
    </location>
</feature>
<proteinExistence type="predicted"/>
<accession>A0AAW0F082</accession>
<comment type="caution">
    <text evidence="2">The sequence shown here is derived from an EMBL/GenBank/DDBJ whole genome shotgun (WGS) entry which is preliminary data.</text>
</comment>
<gene>
    <name evidence="2" type="ORF">NESM_000026200</name>
</gene>
<sequence length="1335" mass="140606">MRRPLRTCHGRCGRVPHCVPLFVLQCSTRGATNDAAGTASVVDGRGGAVPSAAVARRSSPAPWVESTLHYDSGKLKHLSDVFAGVALPTAEAARSASSTEQHLRLHPLPDKRATASKDAHGPQQRHQRRRRRRSSSSSSVGGVRAEEIHSTTSWMSALACTQLAPLVADLVRVHTSLAPSPPPPATSDPAATLDSLLASSRLAHSAASDGAVALDAAQPTPPSRVASAALPALCVLAAALEASLAVFRRVGAAVAQAAATPPPAPPPSAAGVSSGGLAEPAAAAATAAAAAEAAARVAAWRRERVCEYIGILERVVDGLLHALSDVTATPLSTSHSLPCRIDLIPLALLSVVVSADVCAFNMAKLPHADGSAHASSLARLGEQLPRLCLEVGRVFPQLASGGPLASTMSTWTPTARLLEHFYGTRFVSTLAAQTRALVRRPLRASDCLPALQTTLFICVMAIARRAVAGSTGSTTAAAAAAPSALAEPDPARVPQDAETSALLSAEELSQLAAHVEHMWRDVEPCLTIAPGELIQLQHRTTHTALNVSLATWWRAAAAAAVIAPKRKPAKAAASTLPLPVRGSRGADTDETSAGRRMAAYWRGHPEHVAALLCSYATLLFECRAAVVATGWVNVASTESYVSFYGRVVRVGLGLQLGGTCLAAVELGIEPRAPPTPSTPLARWGALRVQMRRRRQRSGDGVRAAGSGELDEAAVPHPLPAADAADAVLWARVHRLCGGVRVAATELLYSAVVELCQSRSDSAAVRDDAGQPSSPSPAMALVHSVSRTFFAIPRQQYLFGGHVDDEAGEEECRRVYAACLGVLVWMRELAPPFGVRDDVAPRASSGGSGAATWLVCGTSSDVALDASYFLSYYLHHWPSAASRCPPAARSALEKTLTADGVGGVVGPPSTCGSRVTSAVAEEYVKEALFQLQHDTARQLHHLRTAGRLHYFTGQLRDRAMLIDDAALRQRHVRSTLAVVQAHHVQPTLLWMPLSQAQELVFVLAQYPHLLRASADSRATGGADSLDNDRDDGGGDGVAAAAAAAASAGAGAVSYAPVLVGDITCTFARLHGFLVKRLHVLGGILREYRSLLLECATARDTDGATVAAAPSSFVAALQQNATHSPQLATHRQNNHVWAYAWATQLREEFPQLAAQMEGAPRWADGVLRVLDRLERTMSETHRHGLFINVVKAQQEYQQRRRGSGKAPLSLPSGGDVAQAETREGPGERVELTVRRDSARVPLGVALDGNARVLRVEAEVRLPANTPDVEGEMVDAPLAAALRQQEAVLGHIEGADGRGGGVVGWRVLRVDGEDVGTGRDVAAQVHGKETFTLLFERC</sequence>
<reference evidence="2 3" key="1">
    <citation type="journal article" date="2021" name="MBio">
        <title>A New Model Trypanosomatid, Novymonas esmeraldas: Genomic Perception of Its 'Candidatus Pandoraea novymonadis' Endosymbiont.</title>
        <authorList>
            <person name="Zakharova A."/>
            <person name="Saura A."/>
            <person name="Butenko A."/>
            <person name="Podesvova L."/>
            <person name="Warmusova S."/>
            <person name="Kostygov A.Y."/>
            <person name="Nenarokova A."/>
            <person name="Lukes J."/>
            <person name="Opperdoes F.R."/>
            <person name="Yurchenko V."/>
        </authorList>
    </citation>
    <scope>NUCLEOTIDE SEQUENCE [LARGE SCALE GENOMIC DNA]</scope>
    <source>
        <strain evidence="2 3">E262AT.01</strain>
    </source>
</reference>
<dbReference type="EMBL" id="JAECZO010000001">
    <property type="protein sequence ID" value="KAK7199793.1"/>
    <property type="molecule type" value="Genomic_DNA"/>
</dbReference>
<organism evidence="2 3">
    <name type="scientific">Novymonas esmeraldas</name>
    <dbReference type="NCBI Taxonomy" id="1808958"/>
    <lineage>
        <taxon>Eukaryota</taxon>
        <taxon>Discoba</taxon>
        <taxon>Euglenozoa</taxon>
        <taxon>Kinetoplastea</taxon>
        <taxon>Metakinetoplastina</taxon>
        <taxon>Trypanosomatida</taxon>
        <taxon>Trypanosomatidae</taxon>
        <taxon>Novymonas</taxon>
    </lineage>
</organism>
<dbReference type="Proteomes" id="UP001430356">
    <property type="component" value="Unassembled WGS sequence"/>
</dbReference>
<protein>
    <submittedName>
        <fullName evidence="2">Uncharacterized protein</fullName>
    </submittedName>
</protein>
<feature type="region of interest" description="Disordered" evidence="1">
    <location>
        <begin position="1195"/>
        <end position="1226"/>
    </location>
</feature>
<name>A0AAW0F082_9TRYP</name>
<keyword evidence="3" id="KW-1185">Reference proteome</keyword>
<evidence type="ECO:0000256" key="1">
    <source>
        <dbReference type="SAM" id="MobiDB-lite"/>
    </source>
</evidence>